<dbReference type="CDD" id="cd04730">
    <property type="entry name" value="NPD_like"/>
    <property type="match status" value="1"/>
</dbReference>
<comment type="caution">
    <text evidence="4">The sequence shown here is derived from an EMBL/GenBank/DDBJ whole genome shotgun (WGS) entry which is preliminary data.</text>
</comment>
<organism evidence="4 5">
    <name type="scientific">Mycobacteroides chelonae</name>
    <name type="common">Mycobacterium chelonae</name>
    <dbReference type="NCBI Taxonomy" id="1774"/>
    <lineage>
        <taxon>Bacteria</taxon>
        <taxon>Bacillati</taxon>
        <taxon>Actinomycetota</taxon>
        <taxon>Actinomycetes</taxon>
        <taxon>Mycobacteriales</taxon>
        <taxon>Mycobacteriaceae</taxon>
        <taxon>Mycobacteroides</taxon>
    </lineage>
</organism>
<keyword evidence="4" id="KW-0223">Dioxygenase</keyword>
<keyword evidence="3" id="KW-0560">Oxidoreductase</keyword>
<gene>
    <name evidence="4" type="ORF">BKG84_15975</name>
</gene>
<keyword evidence="2" id="KW-0288">FMN</keyword>
<dbReference type="GO" id="GO:0018580">
    <property type="term" value="F:nitronate monooxygenase activity"/>
    <property type="evidence" value="ECO:0007669"/>
    <property type="project" value="InterPro"/>
</dbReference>
<dbReference type="GO" id="GO:0051213">
    <property type="term" value="F:dioxygenase activity"/>
    <property type="evidence" value="ECO:0007669"/>
    <property type="project" value="UniProtKB-KW"/>
</dbReference>
<evidence type="ECO:0000313" key="4">
    <source>
        <dbReference type="EMBL" id="OHU79669.1"/>
    </source>
</evidence>
<dbReference type="InterPro" id="IPR004136">
    <property type="entry name" value="NMO"/>
</dbReference>
<proteinExistence type="predicted"/>
<dbReference type="EMBL" id="MLIS01000001">
    <property type="protein sequence ID" value="OHU79669.1"/>
    <property type="molecule type" value="Genomic_DNA"/>
</dbReference>
<evidence type="ECO:0000313" key="5">
    <source>
        <dbReference type="Proteomes" id="UP000179441"/>
    </source>
</evidence>
<evidence type="ECO:0000256" key="1">
    <source>
        <dbReference type="ARBA" id="ARBA00022630"/>
    </source>
</evidence>
<dbReference type="SUPFAM" id="SSF51412">
    <property type="entry name" value="Inosine monophosphate dehydrogenase (IMPDH)"/>
    <property type="match status" value="1"/>
</dbReference>
<evidence type="ECO:0000256" key="2">
    <source>
        <dbReference type="ARBA" id="ARBA00022643"/>
    </source>
</evidence>
<dbReference type="Pfam" id="PF03060">
    <property type="entry name" value="NMO"/>
    <property type="match status" value="1"/>
</dbReference>
<dbReference type="InterPro" id="IPR013785">
    <property type="entry name" value="Aldolase_TIM"/>
</dbReference>
<dbReference type="PANTHER" id="PTHR32332">
    <property type="entry name" value="2-NITROPROPANE DIOXYGENASE"/>
    <property type="match status" value="1"/>
</dbReference>
<name>A0A1S1M4W7_MYCCH</name>
<keyword evidence="1" id="KW-0285">Flavoprotein</keyword>
<dbReference type="Gene3D" id="3.20.20.70">
    <property type="entry name" value="Aldolase class I"/>
    <property type="match status" value="1"/>
</dbReference>
<evidence type="ECO:0000256" key="3">
    <source>
        <dbReference type="ARBA" id="ARBA00023002"/>
    </source>
</evidence>
<reference evidence="4 5" key="1">
    <citation type="submission" date="2016-10" db="EMBL/GenBank/DDBJ databases">
        <title>Evaluation of Human, Veterinary and Environmental Mycobacterium chelonae Isolates by Core Genome Phylogenomic Analysis, Targeted Gene Comparison, and Anti-microbial Susceptibility Patterns: A Tale of Mistaken Identities.</title>
        <authorList>
            <person name="Fogelson S.B."/>
            <person name="Camus A.C."/>
            <person name="Lorenz W."/>
            <person name="Vasireddy R."/>
            <person name="Vasireddy S."/>
            <person name="Smith T."/>
            <person name="Brown-Elliott B.A."/>
            <person name="Wallace R.J.Jr."/>
            <person name="Hasan N.A."/>
            <person name="Reischl U."/>
            <person name="Sanchez S."/>
        </authorList>
    </citation>
    <scope>NUCLEOTIDE SEQUENCE [LARGE SCALE GENOMIC DNA]</scope>
    <source>
        <strain evidence="4 5">15518</strain>
    </source>
</reference>
<keyword evidence="5" id="KW-1185">Reference proteome</keyword>
<dbReference type="AlphaFoldDB" id="A0A1S1M4W7"/>
<dbReference type="PANTHER" id="PTHR32332:SF20">
    <property type="entry name" value="2-NITROPROPANE DIOXYGENASE-LIKE PROTEIN"/>
    <property type="match status" value="1"/>
</dbReference>
<sequence length="309" mass="32560">MITNRVTELLGIERPIVQAPMGWIARSQLASAVCEAGGLGIIETSSGELDAIKGEIRLMRELTDKPFGVNIAQAFVRDPSIAQFVVDQGVTFVTTSAGDPNKYTRILKDNGLTVFHVVPTLAAALKAVDAGVDGLVVEGVEGGGFKDPKGASTMVLLPLVRSQVDVPIIAAGGICDGASMAAAFALGAEGVQMGTRMMSAAESPIHGNWKAAVVAARETDTVLLNRLTKPGLRALRSERTEEMERRDLVSLMETGNPLDLYFGGDMDTFVPLGGQVAGRIGAVESVRDILDTTMDEFTAVIGKLAAQYS</sequence>
<dbReference type="Proteomes" id="UP000179441">
    <property type="component" value="Unassembled WGS sequence"/>
</dbReference>
<protein>
    <submittedName>
        <fullName evidence="4">2-nitropropane dioxygenase</fullName>
    </submittedName>
</protein>
<dbReference type="RefSeq" id="WP_070932797.1">
    <property type="nucleotide sequence ID" value="NZ_CP050145.1"/>
</dbReference>
<accession>A0A1S1M4W7</accession>